<sequence length="202" mass="22602">MPRDYDQARIIEENEPEEKHLRMAYYKLVNEIPDVSFTERKGLIECTFRTLDEIEELQDRISNLEDENNQLHNRLDTLGDIGAEKTNKEEKISAIVTYANNIQKSDDKATKVLPKNIQGIANVSRRYAYDLIDDMINGDGENGAVGPDGYAWAHDPAEIMQYGSAGMDSPQKGVIIDFEGVHGESVSMNKFTTQDSGKGGAD</sequence>
<proteinExistence type="predicted"/>
<gene>
    <name evidence="2" type="ORF">ACFSBW_08040</name>
</gene>
<protein>
    <submittedName>
        <fullName evidence="2">Uncharacterized protein</fullName>
    </submittedName>
</protein>
<keyword evidence="1" id="KW-0175">Coiled coil</keyword>
<keyword evidence="3" id="KW-1185">Reference proteome</keyword>
<organism evidence="2 3">
    <name type="scientific">Halohasta litorea</name>
    <dbReference type="NCBI Taxonomy" id="869891"/>
    <lineage>
        <taxon>Archaea</taxon>
        <taxon>Methanobacteriati</taxon>
        <taxon>Methanobacteriota</taxon>
        <taxon>Stenosarchaea group</taxon>
        <taxon>Halobacteria</taxon>
        <taxon>Halobacteriales</taxon>
        <taxon>Haloferacaceae</taxon>
        <taxon>Halohasta</taxon>
    </lineage>
</organism>
<dbReference type="Proteomes" id="UP001597052">
    <property type="component" value="Unassembled WGS sequence"/>
</dbReference>
<accession>A0ABD6D703</accession>
<name>A0ABD6D703_9EURY</name>
<evidence type="ECO:0000256" key="1">
    <source>
        <dbReference type="SAM" id="Coils"/>
    </source>
</evidence>
<feature type="coiled-coil region" evidence="1">
    <location>
        <begin position="47"/>
        <end position="81"/>
    </location>
</feature>
<evidence type="ECO:0000313" key="2">
    <source>
        <dbReference type="EMBL" id="MFD1641822.1"/>
    </source>
</evidence>
<dbReference type="AlphaFoldDB" id="A0ABD6D703"/>
<dbReference type="CDD" id="cd14686">
    <property type="entry name" value="bZIP"/>
    <property type="match status" value="1"/>
</dbReference>
<comment type="caution">
    <text evidence="2">The sequence shown here is derived from an EMBL/GenBank/DDBJ whole genome shotgun (WGS) entry which is preliminary data.</text>
</comment>
<evidence type="ECO:0000313" key="3">
    <source>
        <dbReference type="Proteomes" id="UP001597052"/>
    </source>
</evidence>
<dbReference type="EMBL" id="JBHUDM010000002">
    <property type="protein sequence ID" value="MFD1641822.1"/>
    <property type="molecule type" value="Genomic_DNA"/>
</dbReference>
<dbReference type="RefSeq" id="WP_256395797.1">
    <property type="nucleotide sequence ID" value="NZ_JANHDJ010000002.1"/>
</dbReference>
<reference evidence="2 3" key="1">
    <citation type="journal article" date="2019" name="Int. J. Syst. Evol. Microbiol.">
        <title>The Global Catalogue of Microorganisms (GCM) 10K type strain sequencing project: providing services to taxonomists for standard genome sequencing and annotation.</title>
        <authorList>
            <consortium name="The Broad Institute Genomics Platform"/>
            <consortium name="The Broad Institute Genome Sequencing Center for Infectious Disease"/>
            <person name="Wu L."/>
            <person name="Ma J."/>
        </authorList>
    </citation>
    <scope>NUCLEOTIDE SEQUENCE [LARGE SCALE GENOMIC DNA]</scope>
    <source>
        <strain evidence="2 3">CGMCC 1.10593</strain>
    </source>
</reference>